<evidence type="ECO:0000313" key="2">
    <source>
        <dbReference type="Proteomes" id="UP000318102"/>
    </source>
</evidence>
<dbReference type="RefSeq" id="WP_144987533.1">
    <property type="nucleotide sequence ID" value="NZ_VNJK01000001.1"/>
</dbReference>
<evidence type="ECO:0000313" key="1">
    <source>
        <dbReference type="EMBL" id="TVX92252.1"/>
    </source>
</evidence>
<dbReference type="Gene3D" id="3.40.50.300">
    <property type="entry name" value="P-loop containing nucleotide triphosphate hydrolases"/>
    <property type="match status" value="1"/>
</dbReference>
<dbReference type="AlphaFoldDB" id="A0A559IX98"/>
<proteinExistence type="predicted"/>
<dbReference type="InterPro" id="IPR027417">
    <property type="entry name" value="P-loop_NTPase"/>
</dbReference>
<name>A0A559IX98_9BACL</name>
<gene>
    <name evidence="1" type="ORF">FPZ44_03755</name>
</gene>
<dbReference type="Proteomes" id="UP000318102">
    <property type="component" value="Unassembled WGS sequence"/>
</dbReference>
<dbReference type="SUPFAM" id="SSF52540">
    <property type="entry name" value="P-loop containing nucleoside triphosphate hydrolases"/>
    <property type="match status" value="1"/>
</dbReference>
<reference evidence="1 2" key="1">
    <citation type="submission" date="2019-07" db="EMBL/GenBank/DDBJ databases">
        <authorList>
            <person name="Kim J."/>
        </authorList>
    </citation>
    <scope>NUCLEOTIDE SEQUENCE [LARGE SCALE GENOMIC DNA]</scope>
    <source>
        <strain evidence="1 2">N4</strain>
    </source>
</reference>
<organism evidence="1 2">
    <name type="scientific">Paenibacillus agilis</name>
    <dbReference type="NCBI Taxonomy" id="3020863"/>
    <lineage>
        <taxon>Bacteria</taxon>
        <taxon>Bacillati</taxon>
        <taxon>Bacillota</taxon>
        <taxon>Bacilli</taxon>
        <taxon>Bacillales</taxon>
        <taxon>Paenibacillaceae</taxon>
        <taxon>Paenibacillus</taxon>
    </lineage>
</organism>
<dbReference type="OrthoDB" id="2380879at2"/>
<comment type="caution">
    <text evidence="1">The sequence shown here is derived from an EMBL/GenBank/DDBJ whole genome shotgun (WGS) entry which is preliminary data.</text>
</comment>
<keyword evidence="2" id="KW-1185">Reference proteome</keyword>
<protein>
    <submittedName>
        <fullName evidence="1">Chromosome partitioning protein ParA</fullName>
    </submittedName>
</protein>
<dbReference type="EMBL" id="VNJK01000001">
    <property type="protein sequence ID" value="TVX92252.1"/>
    <property type="molecule type" value="Genomic_DNA"/>
</dbReference>
<sequence length="213" mass="23621">MIQLNTVKADLRAAREKLAARIGQRDLLLQERDEAQLRSLEASKQLGVNDQVQILLQKSSEFARQQVKGRVEQIVTQALQIVFPERGYSFHIVLDVKGLQPVAEYWLYSEGVMRQMVGPDYGRGGGAVDVVTLALRLALAELEQIDGPLLMDEVGKHVSAEYAPNVAYFLKQYSEQLGRQIILITHNEHLAAVGDKSLRVTQTSAGVSKVTAI</sequence>
<accession>A0A559IX98</accession>